<evidence type="ECO:0000256" key="1">
    <source>
        <dbReference type="SAM" id="SignalP"/>
    </source>
</evidence>
<dbReference type="GeneID" id="80817342"/>
<organism evidence="2 3">
    <name type="scientific">Marinovum algicola</name>
    <dbReference type="NCBI Taxonomy" id="42444"/>
    <lineage>
        <taxon>Bacteria</taxon>
        <taxon>Pseudomonadati</taxon>
        <taxon>Pseudomonadota</taxon>
        <taxon>Alphaproteobacteria</taxon>
        <taxon>Rhodobacterales</taxon>
        <taxon>Roseobacteraceae</taxon>
        <taxon>Marinovum</taxon>
    </lineage>
</organism>
<evidence type="ECO:0008006" key="4">
    <source>
        <dbReference type="Google" id="ProtNLM"/>
    </source>
</evidence>
<proteinExistence type="predicted"/>
<name>A0A975W834_9RHOB</name>
<dbReference type="RefSeq" id="WP_139211219.1">
    <property type="nucleotide sequence ID" value="NZ_FNYY01000002.1"/>
</dbReference>
<reference evidence="2 3" key="1">
    <citation type="submission" date="2016-10" db="EMBL/GenBank/DDBJ databases">
        <authorList>
            <person name="Varghese N."/>
            <person name="Submissions S."/>
        </authorList>
    </citation>
    <scope>NUCLEOTIDE SEQUENCE [LARGE SCALE GENOMIC DNA]</scope>
    <source>
        <strain evidence="2 3">FF3</strain>
    </source>
</reference>
<keyword evidence="1" id="KW-0732">Signal</keyword>
<keyword evidence="3" id="KW-1185">Reference proteome</keyword>
<evidence type="ECO:0000313" key="2">
    <source>
        <dbReference type="EMBL" id="SEI96203.1"/>
    </source>
</evidence>
<gene>
    <name evidence="2" type="ORF">SAMN04487940_102491</name>
</gene>
<feature type="chain" id="PRO_5038043942" description="Secreted protein" evidence="1">
    <location>
        <begin position="22"/>
        <end position="212"/>
    </location>
</feature>
<dbReference type="Proteomes" id="UP000182932">
    <property type="component" value="Unassembled WGS sequence"/>
</dbReference>
<protein>
    <recommendedName>
        <fullName evidence="4">Secreted protein</fullName>
    </recommendedName>
</protein>
<sequence>MIRLLASAALALALVAAPARADRTIAQTAALSAELYLAGLEARDPLLVLAAARLRKSVALSEVARAVDKDMPEPEDIAAEAPLGWQEMLETAEAMAPEDAIITTLAEDIRAESARGVKTGQLYSITAIRNGGTDTYPPMTYRGGEYADVYVEGTGQADLNLFVYDAQARLVCSDTDISAIAHCGWTPVQDAPFTVVVRNKGRGNSGYSLITN</sequence>
<comment type="caution">
    <text evidence="2">The sequence shown here is derived from an EMBL/GenBank/DDBJ whole genome shotgun (WGS) entry which is preliminary data.</text>
</comment>
<feature type="signal peptide" evidence="1">
    <location>
        <begin position="1"/>
        <end position="21"/>
    </location>
</feature>
<dbReference type="AlphaFoldDB" id="A0A975W834"/>
<dbReference type="EMBL" id="FNYY01000002">
    <property type="protein sequence ID" value="SEI96203.1"/>
    <property type="molecule type" value="Genomic_DNA"/>
</dbReference>
<evidence type="ECO:0000313" key="3">
    <source>
        <dbReference type="Proteomes" id="UP000182932"/>
    </source>
</evidence>
<accession>A0A975W834</accession>